<reference evidence="2 3" key="2">
    <citation type="submission" date="2009-02" db="EMBL/GenBank/DDBJ databases">
        <title>Draft genome sequence of Holdemania filiformis DSM 12042.</title>
        <authorList>
            <person name="Sudarsanam P."/>
            <person name="Ley R."/>
            <person name="Guruge J."/>
            <person name="Turnbaugh P.J."/>
            <person name="Mahowald M."/>
            <person name="Liep D."/>
            <person name="Gordon J."/>
        </authorList>
    </citation>
    <scope>NUCLEOTIDE SEQUENCE [LARGE SCALE GENOMIC DNA]</scope>
    <source>
        <strain evidence="2 3">DSM 12042</strain>
    </source>
</reference>
<evidence type="ECO:0000313" key="2">
    <source>
        <dbReference type="EMBL" id="EEF68351.1"/>
    </source>
</evidence>
<organism evidence="2 3">
    <name type="scientific">Holdemania filiformis DSM 12042</name>
    <dbReference type="NCBI Taxonomy" id="545696"/>
    <lineage>
        <taxon>Bacteria</taxon>
        <taxon>Bacillati</taxon>
        <taxon>Bacillota</taxon>
        <taxon>Erysipelotrichia</taxon>
        <taxon>Erysipelotrichales</taxon>
        <taxon>Erysipelotrichaceae</taxon>
        <taxon>Holdemania</taxon>
    </lineage>
</organism>
<dbReference type="AlphaFoldDB" id="B9Y6L7"/>
<proteinExistence type="predicted"/>
<evidence type="ECO:0000313" key="3">
    <source>
        <dbReference type="Proteomes" id="UP000005950"/>
    </source>
</evidence>
<dbReference type="EMBL" id="ACCF01000083">
    <property type="protein sequence ID" value="EEF68351.1"/>
    <property type="molecule type" value="Genomic_DNA"/>
</dbReference>
<evidence type="ECO:0000256" key="1">
    <source>
        <dbReference type="SAM" id="Phobius"/>
    </source>
</evidence>
<protein>
    <submittedName>
        <fullName evidence="2">Uncharacterized protein</fullName>
    </submittedName>
</protein>
<gene>
    <name evidence="2" type="ORF">HOLDEFILI_01458</name>
</gene>
<dbReference type="HOGENOM" id="CLU_1945826_0_0_9"/>
<feature type="transmembrane region" description="Helical" evidence="1">
    <location>
        <begin position="79"/>
        <end position="102"/>
    </location>
</feature>
<accession>B9Y6L7</accession>
<keyword evidence="1" id="KW-0472">Membrane</keyword>
<keyword evidence="1" id="KW-0812">Transmembrane</keyword>
<comment type="caution">
    <text evidence="2">The sequence shown here is derived from an EMBL/GenBank/DDBJ whole genome shotgun (WGS) entry which is preliminary data.</text>
</comment>
<name>B9Y6L7_9FIRM</name>
<dbReference type="STRING" id="545696.HOLDEFILI_01458"/>
<keyword evidence="1" id="KW-1133">Transmembrane helix</keyword>
<dbReference type="Proteomes" id="UP000005950">
    <property type="component" value="Unassembled WGS sequence"/>
</dbReference>
<reference evidence="2 3" key="1">
    <citation type="submission" date="2008-12" db="EMBL/GenBank/DDBJ databases">
        <authorList>
            <person name="Fulton L."/>
            <person name="Clifton S."/>
            <person name="Fulton B."/>
            <person name="Xu J."/>
            <person name="Minx P."/>
            <person name="Pepin K.H."/>
            <person name="Johnson M."/>
            <person name="Bhonagiri V."/>
            <person name="Nash W.E."/>
            <person name="Mardis E.R."/>
            <person name="Wilson R.K."/>
        </authorList>
    </citation>
    <scope>NUCLEOTIDE SEQUENCE [LARGE SCALE GENOMIC DNA]</scope>
    <source>
        <strain evidence="2 3">DSM 12042</strain>
    </source>
</reference>
<sequence>MYIGWDKMKEMKCYRCGKTESVKEMKLRKSWECPHCHAVMVLDLATQRKLKYVRMLFVAVVVSLLMYGCSRLGTVTSYVALIVTCSLAIVITQFSDQLCLALTDKLFGLRYMPVEKGKSQPVKNKKKGK</sequence>
<feature type="transmembrane region" description="Helical" evidence="1">
    <location>
        <begin position="52"/>
        <end position="73"/>
    </location>
</feature>